<dbReference type="GO" id="GO:0003724">
    <property type="term" value="F:RNA helicase activity"/>
    <property type="evidence" value="ECO:0007669"/>
    <property type="project" value="TreeGrafter"/>
</dbReference>
<dbReference type="GO" id="GO:0003723">
    <property type="term" value="F:RNA binding"/>
    <property type="evidence" value="ECO:0007669"/>
    <property type="project" value="TreeGrafter"/>
</dbReference>
<evidence type="ECO:0000256" key="1">
    <source>
        <dbReference type="SAM" id="MobiDB-lite"/>
    </source>
</evidence>
<proteinExistence type="predicted"/>
<protein>
    <submittedName>
        <fullName evidence="2">Uncharacterized protein</fullName>
    </submittedName>
</protein>
<dbReference type="PANTHER" id="PTHR18934">
    <property type="entry name" value="ATP-DEPENDENT RNA HELICASE"/>
    <property type="match status" value="1"/>
</dbReference>
<dbReference type="Proteomes" id="UP000694557">
    <property type="component" value="Unassembled WGS sequence"/>
</dbReference>
<keyword evidence="3" id="KW-1185">Reference proteome</keyword>
<dbReference type="Ensembl" id="ENSOKIT00005018421.1">
    <property type="protein sequence ID" value="ENSOKIP00005017317.1"/>
    <property type="gene ID" value="ENSOKIG00005007695.1"/>
</dbReference>
<dbReference type="InterPro" id="IPR027417">
    <property type="entry name" value="P-loop_NTPase"/>
</dbReference>
<sequence>LQIPWRPHHQQTNMAQAHQDSCEEGTRGQNLFPLRRLKRFGMGPQILKRAVIPLEPMLCKKPIMSVHLGCSKEMLTVVSMLPVQNQALADQKKATFHQAEGSHLTLLNVYSSWMEEQVHQPFVLRELYPDSLLANRCWASWTVVSSQNAAKKELWEGYCTLIDQQVVCCRQCIKQKMQQCLEPLYNRYEEK</sequence>
<dbReference type="Gene3D" id="1.20.120.1080">
    <property type="match status" value="1"/>
</dbReference>
<evidence type="ECO:0000313" key="3">
    <source>
        <dbReference type="Proteomes" id="UP000694557"/>
    </source>
</evidence>
<accession>A0A8C7F6S8</accession>
<dbReference type="PANTHER" id="PTHR18934:SF85">
    <property type="entry name" value="ATP-DEPENDENT RNA HELICASE DHX8"/>
    <property type="match status" value="1"/>
</dbReference>
<name>A0A8C7F6S8_ONCKI</name>
<dbReference type="GO" id="GO:0071013">
    <property type="term" value="C:catalytic step 2 spliceosome"/>
    <property type="evidence" value="ECO:0007669"/>
    <property type="project" value="TreeGrafter"/>
</dbReference>
<reference evidence="2" key="2">
    <citation type="submission" date="2025-09" db="UniProtKB">
        <authorList>
            <consortium name="Ensembl"/>
        </authorList>
    </citation>
    <scope>IDENTIFICATION</scope>
</reference>
<dbReference type="AlphaFoldDB" id="A0A8C7F6S8"/>
<dbReference type="GO" id="GO:0000390">
    <property type="term" value="P:spliceosomal complex disassembly"/>
    <property type="evidence" value="ECO:0007669"/>
    <property type="project" value="TreeGrafter"/>
</dbReference>
<evidence type="ECO:0000313" key="2">
    <source>
        <dbReference type="Ensembl" id="ENSOKIP00005017317.1"/>
    </source>
</evidence>
<dbReference type="SUPFAM" id="SSF52540">
    <property type="entry name" value="P-loop containing nucleoside triphosphate hydrolases"/>
    <property type="match status" value="1"/>
</dbReference>
<organism evidence="2 3">
    <name type="scientific">Oncorhynchus kisutch</name>
    <name type="common">Coho salmon</name>
    <name type="synonym">Salmo kisutch</name>
    <dbReference type="NCBI Taxonomy" id="8019"/>
    <lineage>
        <taxon>Eukaryota</taxon>
        <taxon>Metazoa</taxon>
        <taxon>Chordata</taxon>
        <taxon>Craniata</taxon>
        <taxon>Vertebrata</taxon>
        <taxon>Euteleostomi</taxon>
        <taxon>Actinopterygii</taxon>
        <taxon>Neopterygii</taxon>
        <taxon>Teleostei</taxon>
        <taxon>Protacanthopterygii</taxon>
        <taxon>Salmoniformes</taxon>
        <taxon>Salmonidae</taxon>
        <taxon>Salmoninae</taxon>
        <taxon>Oncorhynchus</taxon>
    </lineage>
</organism>
<feature type="compositionally biased region" description="Polar residues" evidence="1">
    <location>
        <begin position="10"/>
        <end position="19"/>
    </location>
</feature>
<reference evidence="2" key="1">
    <citation type="submission" date="2025-08" db="UniProtKB">
        <authorList>
            <consortium name="Ensembl"/>
        </authorList>
    </citation>
    <scope>IDENTIFICATION</scope>
</reference>
<feature type="region of interest" description="Disordered" evidence="1">
    <location>
        <begin position="1"/>
        <end position="25"/>
    </location>
</feature>
<dbReference type="GeneTree" id="ENSGT00940000155510"/>